<dbReference type="HAMAP" id="MF_01310">
    <property type="entry name" value="Ribosomal_uS11"/>
    <property type="match status" value="1"/>
</dbReference>
<evidence type="ECO:0000256" key="1">
    <source>
        <dbReference type="ARBA" id="ARBA00006194"/>
    </source>
</evidence>
<dbReference type="GeneID" id="106811195"/>
<dbReference type="RefSeq" id="XP_014670231.1">
    <property type="nucleotide sequence ID" value="XM_014814745.1"/>
</dbReference>
<organism evidence="4 5">
    <name type="scientific">Priapulus caudatus</name>
    <name type="common">Priapulid worm</name>
    <dbReference type="NCBI Taxonomy" id="37621"/>
    <lineage>
        <taxon>Eukaryota</taxon>
        <taxon>Metazoa</taxon>
        <taxon>Ecdysozoa</taxon>
        <taxon>Scalidophora</taxon>
        <taxon>Priapulida</taxon>
        <taxon>Priapulimorpha</taxon>
        <taxon>Priapulimorphida</taxon>
        <taxon>Priapulidae</taxon>
        <taxon>Priapulus</taxon>
    </lineage>
</organism>
<dbReference type="Gene3D" id="3.30.420.80">
    <property type="entry name" value="Ribosomal protein S11"/>
    <property type="match status" value="1"/>
</dbReference>
<keyword evidence="4" id="KW-1185">Reference proteome</keyword>
<evidence type="ECO:0000313" key="5">
    <source>
        <dbReference type="RefSeq" id="XP_014670231.1"/>
    </source>
</evidence>
<dbReference type="PANTHER" id="PTHR11759">
    <property type="entry name" value="40S RIBOSOMAL PROTEIN S14/30S RIBOSOMAL PROTEIN S11"/>
    <property type="match status" value="1"/>
</dbReference>
<protein>
    <submittedName>
        <fullName evidence="5">28S ribosomal protein S11, mitochondrial-like</fullName>
    </submittedName>
</protein>
<gene>
    <name evidence="5" type="primary">LOC106811195</name>
</gene>
<keyword evidence="2" id="KW-0689">Ribosomal protein</keyword>
<comment type="similarity">
    <text evidence="1">Belongs to the universal ribosomal protein uS11 family.</text>
</comment>
<dbReference type="Pfam" id="PF00411">
    <property type="entry name" value="Ribosomal_S11"/>
    <property type="match status" value="1"/>
</dbReference>
<evidence type="ECO:0000256" key="3">
    <source>
        <dbReference type="ARBA" id="ARBA00023274"/>
    </source>
</evidence>
<evidence type="ECO:0000313" key="4">
    <source>
        <dbReference type="Proteomes" id="UP000695022"/>
    </source>
</evidence>
<dbReference type="Proteomes" id="UP000695022">
    <property type="component" value="Unplaced"/>
</dbReference>
<dbReference type="InterPro" id="IPR036967">
    <property type="entry name" value="Ribosomal_uS11_sf"/>
</dbReference>
<sequence length="199" mass="21723">MMLRNIIVRASLYTCSVLPSVLRRGIHCSAISYRRDDRKTLLQSVMPTDEGVEGEKSQNIEGMKYYGMMTPTLETFSTLFGGIRYDNLPVAHVKISQNNTIINVTDHLGVIYAIGSCGTEGFKNARKGTNIAGQATGIGVGTRAVKKGVKQVRVRIKGLGPGRMASIKGLQMAGLDIVSITDCTPIIGKEIRPRKQRKL</sequence>
<dbReference type="InterPro" id="IPR001971">
    <property type="entry name" value="Ribosomal_uS11"/>
</dbReference>
<evidence type="ECO:0000256" key="2">
    <source>
        <dbReference type="ARBA" id="ARBA00022980"/>
    </source>
</evidence>
<name>A0ABM1EDG0_PRICU</name>
<proteinExistence type="inferred from homology"/>
<reference evidence="5" key="1">
    <citation type="submission" date="2025-08" db="UniProtKB">
        <authorList>
            <consortium name="RefSeq"/>
        </authorList>
    </citation>
    <scope>IDENTIFICATION</scope>
</reference>
<dbReference type="SUPFAM" id="SSF53137">
    <property type="entry name" value="Translational machinery components"/>
    <property type="match status" value="1"/>
</dbReference>
<accession>A0ABM1EDG0</accession>
<keyword evidence="3" id="KW-0687">Ribonucleoprotein</keyword>